<name>A0A0E9XC57_ANGAN</name>
<proteinExistence type="predicted"/>
<sequence>MYICIYTCITGSCSLDCRRRVA</sequence>
<reference evidence="1" key="2">
    <citation type="journal article" date="2015" name="Fish Shellfish Immunol.">
        <title>Early steps in the European eel (Anguilla anguilla)-Vibrio vulnificus interaction in the gills: Role of the RtxA13 toxin.</title>
        <authorList>
            <person name="Callol A."/>
            <person name="Pajuelo D."/>
            <person name="Ebbesson L."/>
            <person name="Teles M."/>
            <person name="MacKenzie S."/>
            <person name="Amaro C."/>
        </authorList>
    </citation>
    <scope>NUCLEOTIDE SEQUENCE</scope>
</reference>
<dbReference type="EMBL" id="GBXM01009324">
    <property type="protein sequence ID" value="JAH99253.1"/>
    <property type="molecule type" value="Transcribed_RNA"/>
</dbReference>
<protein>
    <submittedName>
        <fullName evidence="1">Uncharacterized protein</fullName>
    </submittedName>
</protein>
<organism evidence="1">
    <name type="scientific">Anguilla anguilla</name>
    <name type="common">European freshwater eel</name>
    <name type="synonym">Muraena anguilla</name>
    <dbReference type="NCBI Taxonomy" id="7936"/>
    <lineage>
        <taxon>Eukaryota</taxon>
        <taxon>Metazoa</taxon>
        <taxon>Chordata</taxon>
        <taxon>Craniata</taxon>
        <taxon>Vertebrata</taxon>
        <taxon>Euteleostomi</taxon>
        <taxon>Actinopterygii</taxon>
        <taxon>Neopterygii</taxon>
        <taxon>Teleostei</taxon>
        <taxon>Anguilliformes</taxon>
        <taxon>Anguillidae</taxon>
        <taxon>Anguilla</taxon>
    </lineage>
</organism>
<dbReference type="AlphaFoldDB" id="A0A0E9XC57"/>
<accession>A0A0E9XC57</accession>
<reference evidence="1" key="1">
    <citation type="submission" date="2014-11" db="EMBL/GenBank/DDBJ databases">
        <authorList>
            <person name="Amaro Gonzalez C."/>
        </authorList>
    </citation>
    <scope>NUCLEOTIDE SEQUENCE</scope>
</reference>
<evidence type="ECO:0000313" key="1">
    <source>
        <dbReference type="EMBL" id="JAH99253.1"/>
    </source>
</evidence>